<evidence type="ECO:0008006" key="3">
    <source>
        <dbReference type="Google" id="ProtNLM"/>
    </source>
</evidence>
<evidence type="ECO:0000313" key="1">
    <source>
        <dbReference type="EMBL" id="MFD2660548.1"/>
    </source>
</evidence>
<comment type="caution">
    <text evidence="1">The sequence shown here is derived from an EMBL/GenBank/DDBJ whole genome shotgun (WGS) entry which is preliminary data.</text>
</comment>
<sequence length="310" mass="36158">MKFVDQYCSEWNILYEQALELVSKYKHPLDARARLYLDQSLNPKEKDNKNYISYLLPYWMTDISEIHHDICRKISLACAFGMLSFFIQDDIMDNPNFQSKEDIVVAQLFTFEMNRLFHELFESDSPFWQHYRRYVEEWADGVSNESDEDYFIKSPLLVSKKASPVKLGSTAVLLLSDQAEMVPVVEKTVNWTLVSLQMSDDWVDWQEDFNNDGYNCLISHIIHTYKPYAPLDEKKIKNYLFVQSALDSYANIAELNLNNAVSLVPALSDLHAFHRSLVIGLRETANEIEQNKRSMLSGGFYYYVNNSTNQ</sequence>
<protein>
    <recommendedName>
        <fullName evidence="3">Terpene synthase</fullName>
    </recommendedName>
</protein>
<dbReference type="EMBL" id="JBHUMY010000008">
    <property type="protein sequence ID" value="MFD2660548.1"/>
    <property type="molecule type" value="Genomic_DNA"/>
</dbReference>
<dbReference type="CDD" id="cd00385">
    <property type="entry name" value="Isoprenoid_Biosyn_C1"/>
    <property type="match status" value="1"/>
</dbReference>
<name>A0ABW5QXU1_9BACL</name>
<dbReference type="Proteomes" id="UP001597493">
    <property type="component" value="Unassembled WGS sequence"/>
</dbReference>
<proteinExistence type="predicted"/>
<organism evidence="1 2">
    <name type="scientific">Paenibacillus thailandensis</name>
    <dbReference type="NCBI Taxonomy" id="393250"/>
    <lineage>
        <taxon>Bacteria</taxon>
        <taxon>Bacillati</taxon>
        <taxon>Bacillota</taxon>
        <taxon>Bacilli</taxon>
        <taxon>Bacillales</taxon>
        <taxon>Paenibacillaceae</taxon>
        <taxon>Paenibacillus</taxon>
    </lineage>
</organism>
<gene>
    <name evidence="1" type="ORF">ACFSW5_09770</name>
</gene>
<reference evidence="2" key="1">
    <citation type="journal article" date="2019" name="Int. J. Syst. Evol. Microbiol.">
        <title>The Global Catalogue of Microorganisms (GCM) 10K type strain sequencing project: providing services to taxonomists for standard genome sequencing and annotation.</title>
        <authorList>
            <consortium name="The Broad Institute Genomics Platform"/>
            <consortium name="The Broad Institute Genome Sequencing Center for Infectious Disease"/>
            <person name="Wu L."/>
            <person name="Ma J."/>
        </authorList>
    </citation>
    <scope>NUCLEOTIDE SEQUENCE [LARGE SCALE GENOMIC DNA]</scope>
    <source>
        <strain evidence="2">TISTR 1827</strain>
    </source>
</reference>
<accession>A0ABW5QXU1</accession>
<evidence type="ECO:0000313" key="2">
    <source>
        <dbReference type="Proteomes" id="UP001597493"/>
    </source>
</evidence>
<dbReference type="RefSeq" id="WP_379272061.1">
    <property type="nucleotide sequence ID" value="NZ_JBHUGT010000028.1"/>
</dbReference>
<keyword evidence="2" id="KW-1185">Reference proteome</keyword>